<keyword evidence="1 4" id="KW-0378">Hydrolase</keyword>
<dbReference type="EMBL" id="AQPN01000077">
    <property type="protein sequence ID" value="EOR94830.1"/>
    <property type="molecule type" value="Genomic_DNA"/>
</dbReference>
<feature type="active site" evidence="4">
    <location>
        <position position="23"/>
    </location>
</feature>
<keyword evidence="7" id="KW-1185">Reference proteome</keyword>
<feature type="active site" evidence="4">
    <location>
        <position position="50"/>
    </location>
</feature>
<dbReference type="eggNOG" id="COG2201">
    <property type="taxonomic scope" value="Bacteria"/>
</dbReference>
<dbReference type="RefSeq" id="WP_016195281.1">
    <property type="nucleotide sequence ID" value="NZ_AQPN01000077.1"/>
</dbReference>
<dbReference type="STRING" id="1150600.ADIARSV_2046"/>
<dbReference type="PROSITE" id="PS50122">
    <property type="entry name" value="CHEB"/>
    <property type="match status" value="1"/>
</dbReference>
<dbReference type="AlphaFoldDB" id="R9GTF5"/>
<gene>
    <name evidence="6" type="ORF">ADIARSV_2046</name>
</gene>
<accession>R9GTF5</accession>
<keyword evidence="4" id="KW-0145">Chemotaxis</keyword>
<comment type="caution">
    <text evidence="6">The sequence shown here is derived from an EMBL/GenBank/DDBJ whole genome shotgun (WGS) entry which is preliminary data.</text>
</comment>
<reference evidence="6 7" key="1">
    <citation type="journal article" date="2013" name="Genome Announc.">
        <title>Draft Genome Sequence of Arcticibacter svalbardensis Strain MN12-7T, a Member of the Family Sphingobacteriaceae Isolated from an Arctic Soil Sample.</title>
        <authorList>
            <person name="Shivaji S."/>
            <person name="Ara S."/>
            <person name="Prasad S."/>
            <person name="Manasa B.P."/>
            <person name="Begum Z."/>
            <person name="Singh A."/>
            <person name="Kumar Pinnaka A."/>
        </authorList>
    </citation>
    <scope>NUCLEOTIDE SEQUENCE [LARGE SCALE GENOMIC DNA]</scope>
    <source>
        <strain evidence="6 7">MN12-7</strain>
    </source>
</reference>
<evidence type="ECO:0000259" key="5">
    <source>
        <dbReference type="PROSITE" id="PS50122"/>
    </source>
</evidence>
<feature type="domain" description="CheB-type methylesterase" evidence="5">
    <location>
        <begin position="11"/>
        <end position="176"/>
    </location>
</feature>
<dbReference type="InterPro" id="IPR035909">
    <property type="entry name" value="CheB_C"/>
</dbReference>
<evidence type="ECO:0000256" key="4">
    <source>
        <dbReference type="PROSITE-ProRule" id="PRU00050"/>
    </source>
</evidence>
<evidence type="ECO:0000256" key="3">
    <source>
        <dbReference type="ARBA" id="ARBA00048267"/>
    </source>
</evidence>
<sequence>MSSWGENEIRKAREAKVLLLGGSAGGFNLVFELVRKLPLHFPLPVVVVIHRSRNYPSFIEEILDRKSELKVVLAVNKEKISKGKVYFAPSDYHLLLEPDGSFTLDYSEPVLHSRPSIDVTFQSVADVYQDKIVAILFSGASEDGSYGLCYIKEKKGLVIIQDPKIAEVKTMPQAALSKCKDALVLTNEGIFAFIDSISEKLF</sequence>
<evidence type="ECO:0000313" key="6">
    <source>
        <dbReference type="EMBL" id="EOR94830.1"/>
    </source>
</evidence>
<proteinExistence type="predicted"/>
<dbReference type="GO" id="GO:0006935">
    <property type="term" value="P:chemotaxis"/>
    <property type="evidence" value="ECO:0007669"/>
    <property type="project" value="UniProtKB-UniRule"/>
</dbReference>
<dbReference type="GO" id="GO:0008984">
    <property type="term" value="F:protein-glutamate methylesterase activity"/>
    <property type="evidence" value="ECO:0007669"/>
    <property type="project" value="UniProtKB-EC"/>
</dbReference>
<organism evidence="6 7">
    <name type="scientific">Arcticibacter svalbardensis MN12-7</name>
    <dbReference type="NCBI Taxonomy" id="1150600"/>
    <lineage>
        <taxon>Bacteria</taxon>
        <taxon>Pseudomonadati</taxon>
        <taxon>Bacteroidota</taxon>
        <taxon>Sphingobacteriia</taxon>
        <taxon>Sphingobacteriales</taxon>
        <taxon>Sphingobacteriaceae</taxon>
        <taxon>Arcticibacter</taxon>
    </lineage>
</organism>
<feature type="active site" evidence="4">
    <location>
        <position position="143"/>
    </location>
</feature>
<evidence type="ECO:0000256" key="2">
    <source>
        <dbReference type="ARBA" id="ARBA00039140"/>
    </source>
</evidence>
<dbReference type="EC" id="3.1.1.61" evidence="2"/>
<name>R9GTF5_9SPHI</name>
<comment type="catalytic activity">
    <reaction evidence="3">
        <text>[protein]-L-glutamate 5-O-methyl ester + H2O = L-glutamyl-[protein] + methanol + H(+)</text>
        <dbReference type="Rhea" id="RHEA:23236"/>
        <dbReference type="Rhea" id="RHEA-COMP:10208"/>
        <dbReference type="Rhea" id="RHEA-COMP:10311"/>
        <dbReference type="ChEBI" id="CHEBI:15377"/>
        <dbReference type="ChEBI" id="CHEBI:15378"/>
        <dbReference type="ChEBI" id="CHEBI:17790"/>
        <dbReference type="ChEBI" id="CHEBI:29973"/>
        <dbReference type="ChEBI" id="CHEBI:82795"/>
        <dbReference type="EC" id="3.1.1.61"/>
    </reaction>
</comment>
<dbReference type="GO" id="GO:0005737">
    <property type="term" value="C:cytoplasm"/>
    <property type="evidence" value="ECO:0007669"/>
    <property type="project" value="InterPro"/>
</dbReference>
<dbReference type="CDD" id="cd16433">
    <property type="entry name" value="CheB"/>
    <property type="match status" value="1"/>
</dbReference>
<dbReference type="InterPro" id="IPR000673">
    <property type="entry name" value="Sig_transdc_resp-reg_Me-estase"/>
</dbReference>
<dbReference type="GO" id="GO:0000156">
    <property type="term" value="F:phosphorelay response regulator activity"/>
    <property type="evidence" value="ECO:0007669"/>
    <property type="project" value="InterPro"/>
</dbReference>
<dbReference type="SUPFAM" id="SSF52738">
    <property type="entry name" value="Methylesterase CheB, C-terminal domain"/>
    <property type="match status" value="1"/>
</dbReference>
<dbReference type="OrthoDB" id="1524092at2"/>
<evidence type="ECO:0000313" key="7">
    <source>
        <dbReference type="Proteomes" id="UP000014174"/>
    </source>
</evidence>
<protein>
    <recommendedName>
        <fullName evidence="2">protein-glutamate methylesterase</fullName>
        <ecNumber evidence="2">3.1.1.61</ecNumber>
    </recommendedName>
</protein>
<dbReference type="PANTHER" id="PTHR42872:SF6">
    <property type="entry name" value="PROTEIN-GLUTAMATE METHYLESTERASE_PROTEIN-GLUTAMINE GLUTAMINASE"/>
    <property type="match status" value="1"/>
</dbReference>
<dbReference type="Pfam" id="PF01339">
    <property type="entry name" value="CheB_methylest"/>
    <property type="match status" value="1"/>
</dbReference>
<dbReference type="PANTHER" id="PTHR42872">
    <property type="entry name" value="PROTEIN-GLUTAMATE METHYLESTERASE/PROTEIN-GLUTAMINE GLUTAMINASE"/>
    <property type="match status" value="1"/>
</dbReference>
<dbReference type="Gene3D" id="3.40.50.180">
    <property type="entry name" value="Methylesterase CheB, C-terminal domain"/>
    <property type="match status" value="1"/>
</dbReference>
<evidence type="ECO:0000256" key="1">
    <source>
        <dbReference type="ARBA" id="ARBA00022801"/>
    </source>
</evidence>
<dbReference type="Proteomes" id="UP000014174">
    <property type="component" value="Unassembled WGS sequence"/>
</dbReference>